<name>A0AC61RIW8_9BACT</name>
<protein>
    <submittedName>
        <fullName evidence="1">Uncharacterized protein</fullName>
    </submittedName>
</protein>
<gene>
    <name evidence="1" type="ORF">E5331_00885</name>
</gene>
<proteinExistence type="predicted"/>
<dbReference type="EMBL" id="SRYB01000001">
    <property type="protein sequence ID" value="TGY80968.1"/>
    <property type="molecule type" value="Genomic_DNA"/>
</dbReference>
<organism evidence="1 2">
    <name type="scientific">Lepagella muris</name>
    <dbReference type="NCBI Taxonomy" id="3032870"/>
    <lineage>
        <taxon>Bacteria</taxon>
        <taxon>Pseudomonadati</taxon>
        <taxon>Bacteroidota</taxon>
        <taxon>Bacteroidia</taxon>
        <taxon>Bacteroidales</taxon>
        <taxon>Muribaculaceae</taxon>
        <taxon>Lepagella</taxon>
    </lineage>
</organism>
<sequence>MPKKRISNDVTRKKVSISDINLEDTELLSRIEQLAYDGFYDTEIADKLNISRWQFDEAKRRSKKISSTLESARARAREQGADMPSPALFAEVWAECKGKRTALMKKFGIGWTKLQSWIAQEPMFADIMAERDLEFLEQLDLAGRILALGGVKGKDEFKGWNRFPSEWMMRFYLNTTGRKYGYGENPIVKEEDTGIPTDIEQGIDIESWIRKEVEHKRKNDEPEL</sequence>
<evidence type="ECO:0000313" key="2">
    <source>
        <dbReference type="Proteomes" id="UP000306319"/>
    </source>
</evidence>
<comment type="caution">
    <text evidence="1">The sequence shown here is derived from an EMBL/GenBank/DDBJ whole genome shotgun (WGS) entry which is preliminary data.</text>
</comment>
<reference evidence="1" key="1">
    <citation type="submission" date="2019-04" db="EMBL/GenBank/DDBJ databases">
        <title>Microbes associate with the intestines of laboratory mice.</title>
        <authorList>
            <person name="Navarre W."/>
            <person name="Wong E."/>
            <person name="Huang K."/>
            <person name="Tropini C."/>
            <person name="Ng K."/>
            <person name="Yu B."/>
        </authorList>
    </citation>
    <scope>NUCLEOTIDE SEQUENCE</scope>
    <source>
        <strain evidence="1">NM04_E33</strain>
    </source>
</reference>
<keyword evidence="2" id="KW-1185">Reference proteome</keyword>
<dbReference type="Proteomes" id="UP000306319">
    <property type="component" value="Unassembled WGS sequence"/>
</dbReference>
<evidence type="ECO:0000313" key="1">
    <source>
        <dbReference type="EMBL" id="TGY80968.1"/>
    </source>
</evidence>
<accession>A0AC61RIW8</accession>